<protein>
    <submittedName>
        <fullName evidence="7 8">Diaminopimelate decarboxylase</fullName>
    </submittedName>
</protein>
<reference evidence="10" key="2">
    <citation type="journal article" date="2020" name="PLoS Negl. Trop. Dis.">
        <title>High-quality nuclear genome for Sarcoptes scabiei-A critical resource for a neglected parasite.</title>
        <authorList>
            <person name="Korhonen P.K."/>
            <person name="Gasser R.B."/>
            <person name="Ma G."/>
            <person name="Wang T."/>
            <person name="Stroehlein A.J."/>
            <person name="Young N.D."/>
            <person name="Ang C.S."/>
            <person name="Fernando D.D."/>
            <person name="Lu H.C."/>
            <person name="Taylor S."/>
            <person name="Reynolds S.L."/>
            <person name="Mofiz E."/>
            <person name="Najaraj S.H."/>
            <person name="Gowda H."/>
            <person name="Madugundu A."/>
            <person name="Renuse S."/>
            <person name="Holt D."/>
            <person name="Pandey A."/>
            <person name="Papenfuss A.T."/>
            <person name="Fischer K."/>
        </authorList>
    </citation>
    <scope>NUCLEOTIDE SEQUENCE [LARGE SCALE GENOMIC DNA]</scope>
</reference>
<feature type="domain" description="Orn/DAP/Arg decarboxylase 2 C-terminal" evidence="5">
    <location>
        <begin position="74"/>
        <end position="478"/>
    </location>
</feature>
<evidence type="ECO:0000313" key="7">
    <source>
        <dbReference type="EMBL" id="KAF7493414.1"/>
    </source>
</evidence>
<dbReference type="EnsemblMetazoa" id="SSS_1262s_mrna">
    <property type="protein sequence ID" value="KAF7493414.1"/>
    <property type="gene ID" value="SSS_1262"/>
</dbReference>
<evidence type="ECO:0000313" key="10">
    <source>
        <dbReference type="Proteomes" id="UP000070412"/>
    </source>
</evidence>
<dbReference type="InterPro" id="IPR022644">
    <property type="entry name" value="De-COase2_N"/>
</dbReference>
<comment type="similarity">
    <text evidence="4">Belongs to the Orn/Lys/Arg decarboxylase class-II family.</text>
</comment>
<dbReference type="VEuPathDB" id="VectorBase:SSCA006435"/>
<dbReference type="PANTHER" id="PTHR43727">
    <property type="entry name" value="DIAMINOPIMELATE DECARBOXYLASE"/>
    <property type="match status" value="1"/>
</dbReference>
<dbReference type="Proteomes" id="UP000070412">
    <property type="component" value="Unassembled WGS sequence"/>
</dbReference>
<feature type="active site" description="Proton donor" evidence="3">
    <location>
        <position position="450"/>
    </location>
</feature>
<organism evidence="8 11">
    <name type="scientific">Sarcoptes scabiei</name>
    <name type="common">Itch mite</name>
    <name type="synonym">Acarus scabiei</name>
    <dbReference type="NCBI Taxonomy" id="52283"/>
    <lineage>
        <taxon>Eukaryota</taxon>
        <taxon>Metazoa</taxon>
        <taxon>Ecdysozoa</taxon>
        <taxon>Arthropoda</taxon>
        <taxon>Chelicerata</taxon>
        <taxon>Arachnida</taxon>
        <taxon>Acari</taxon>
        <taxon>Acariformes</taxon>
        <taxon>Sarcoptiformes</taxon>
        <taxon>Astigmata</taxon>
        <taxon>Psoroptidia</taxon>
        <taxon>Sarcoptoidea</taxon>
        <taxon>Sarcoptidae</taxon>
        <taxon>Sarcoptinae</taxon>
        <taxon>Sarcoptes</taxon>
    </lineage>
</organism>
<evidence type="ECO:0000256" key="3">
    <source>
        <dbReference type="PIRSR" id="PIRSR600183-50"/>
    </source>
</evidence>
<dbReference type="PRINTS" id="PR01179">
    <property type="entry name" value="ODADCRBXLASE"/>
</dbReference>
<gene>
    <name evidence="8" type="ORF">QR98_0054170</name>
    <name evidence="7" type="ORF">SSS_1262</name>
</gene>
<name>A0A132A8I0_SARSC</name>
<dbReference type="InterPro" id="IPR022643">
    <property type="entry name" value="De-COase2_C"/>
</dbReference>
<feature type="modified residue" description="N6-(pyridoxal phosphate)lysine" evidence="3">
    <location>
        <position position="103"/>
    </location>
</feature>
<dbReference type="InterPro" id="IPR002433">
    <property type="entry name" value="Orn_de-COase"/>
</dbReference>
<dbReference type="InterPro" id="IPR000183">
    <property type="entry name" value="Orn/DAP/Arg_de-COase"/>
</dbReference>
<reference evidence="7" key="3">
    <citation type="submission" date="2020-01" db="EMBL/GenBank/DDBJ databases">
        <authorList>
            <person name="Korhonen P.K.K."/>
            <person name="Guangxu M.G."/>
            <person name="Wang T.W."/>
            <person name="Stroehlein A.J.S."/>
            <person name="Young N.D."/>
            <person name="Ang C.-S.A."/>
            <person name="Fernando D.W.F."/>
            <person name="Lu H.L."/>
            <person name="Taylor S.T."/>
            <person name="Ehtesham M.E.M."/>
            <person name="Najaraj S.H.N."/>
            <person name="Harsha G.H.G."/>
            <person name="Madugundu A.M."/>
            <person name="Renuse S.R."/>
            <person name="Holt D.H."/>
            <person name="Pandey A.P."/>
            <person name="Papenfuss A.P."/>
            <person name="Gasser R.B.G."/>
            <person name="Fischer K.F."/>
        </authorList>
    </citation>
    <scope>NUCLEOTIDE SEQUENCE</scope>
    <source>
        <strain evidence="7">SSS_KF_BRIS2020</strain>
    </source>
</reference>
<dbReference type="OMA" id="CDVYYAG"/>
<accession>A0A132A8I0</accession>
<keyword evidence="2 3" id="KW-0663">Pyridoxal phosphate</keyword>
<reference evidence="9" key="4">
    <citation type="submission" date="2022-06" db="UniProtKB">
        <authorList>
            <consortium name="EnsemblMetazoa"/>
        </authorList>
    </citation>
    <scope>IDENTIFICATION</scope>
</reference>
<evidence type="ECO:0000256" key="2">
    <source>
        <dbReference type="ARBA" id="ARBA00022898"/>
    </source>
</evidence>
<dbReference type="Pfam" id="PF02784">
    <property type="entry name" value="Orn_Arg_deC_N"/>
    <property type="match status" value="1"/>
</dbReference>
<evidence type="ECO:0000313" key="9">
    <source>
        <dbReference type="EnsemblMetazoa" id="KAF7493414.1"/>
    </source>
</evidence>
<dbReference type="SUPFAM" id="SSF51419">
    <property type="entry name" value="PLP-binding barrel"/>
    <property type="match status" value="1"/>
</dbReference>
<dbReference type="Pfam" id="PF00278">
    <property type="entry name" value="Orn_DAP_Arg_deC"/>
    <property type="match status" value="1"/>
</dbReference>
<dbReference type="InterPro" id="IPR029066">
    <property type="entry name" value="PLP-binding_barrel"/>
</dbReference>
<evidence type="ECO:0000256" key="4">
    <source>
        <dbReference type="RuleBase" id="RU003737"/>
    </source>
</evidence>
<evidence type="ECO:0000313" key="11">
    <source>
        <dbReference type="Proteomes" id="UP000616769"/>
    </source>
</evidence>
<dbReference type="EMBL" id="JXLN01011167">
    <property type="protein sequence ID" value="KPM06935.1"/>
    <property type="molecule type" value="Genomic_DNA"/>
</dbReference>
<evidence type="ECO:0000259" key="5">
    <source>
        <dbReference type="Pfam" id="PF00278"/>
    </source>
</evidence>
<dbReference type="InterPro" id="IPR009006">
    <property type="entry name" value="Ala_racemase/Decarboxylase_C"/>
</dbReference>
<dbReference type="GO" id="GO:0006596">
    <property type="term" value="P:polyamine biosynthetic process"/>
    <property type="evidence" value="ECO:0007669"/>
    <property type="project" value="InterPro"/>
</dbReference>
<evidence type="ECO:0000313" key="8">
    <source>
        <dbReference type="EMBL" id="KPM06935.1"/>
    </source>
</evidence>
<dbReference type="PRINTS" id="PR01182">
    <property type="entry name" value="ORNDCRBXLASE"/>
</dbReference>
<proteinExistence type="inferred from homology"/>
<feature type="domain" description="Orn/DAP/Arg decarboxylase 2 N-terminal" evidence="6">
    <location>
        <begin position="89"/>
        <end position="332"/>
    </location>
</feature>
<sequence length="547" mass="61439">MAEKEDGGILGQIRRFSRRLSGNILSADPKDVRAYLNRNDNRKPIYSYDNEDHLRIGGLQLKDLADEFGTPLFVYDINRIYDNVDLFTGSLRKKHFNLCYSIKANSNLAILNILSKLDLVFQASSGGEIVRCLAAGIEPTKIFFSGCGKSNEEIEIAVQNGIYCINVDSWEELDRIETIASKHDKIQSVSIQINPELNFEALPHHHHHHHHGTSGINFSTKTGLPISDALEAYSRVKASSSLRIKGISCYASYNNGSLESYLEIRDKLLQLADDLRQESKICVEHIDFGAEFSSALLPFGSEISEISNLIEKVAAPILERGLKLILEPGRNFLSDIGVLMTKIEYIKTPGKDLPHSGTTSPRSGSFIAGSHLKAHFPRKTFAIVDAGFNDFMLNPIEQHPHCIIPIQQHQSHQIQQPQQPQIHSPSATTNAAHPTTFIPEFRYEIVGPICEAFDIHFKDLILPHKLKVGDLLIISDVGSYGMSLSNNFMSRNKAAEVLIADRTPILIRERQKYEEHYSKERIVPEAKIISTRILEETESQEDLHIED</sequence>
<dbReference type="AlphaFoldDB" id="A0A132A8I0"/>
<dbReference type="GO" id="GO:0009089">
    <property type="term" value="P:lysine biosynthetic process via diaminopimelate"/>
    <property type="evidence" value="ECO:0007669"/>
    <property type="project" value="TreeGrafter"/>
</dbReference>
<reference evidence="8 11" key="1">
    <citation type="journal article" date="2015" name="Parasit. Vectors">
        <title>Draft genome of the scabies mite.</title>
        <authorList>
            <person name="Rider S.D.Jr."/>
            <person name="Morgan M.S."/>
            <person name="Arlian L.G."/>
        </authorList>
    </citation>
    <scope>NUCLEOTIDE SEQUENCE [LARGE SCALE GENOMIC DNA]</scope>
    <source>
        <strain evidence="8">Arlian Lab</strain>
    </source>
</reference>
<dbReference type="PANTHER" id="PTHR43727:SF2">
    <property type="entry name" value="GROUP IV DECARBOXYLASE"/>
    <property type="match status" value="1"/>
</dbReference>
<evidence type="ECO:0000256" key="1">
    <source>
        <dbReference type="ARBA" id="ARBA00001933"/>
    </source>
</evidence>
<comment type="cofactor">
    <cofactor evidence="1 3">
        <name>pyridoxal 5'-phosphate</name>
        <dbReference type="ChEBI" id="CHEBI:597326"/>
    </cofactor>
</comment>
<dbReference type="OrthoDB" id="5034579at2759"/>
<dbReference type="GO" id="GO:0008836">
    <property type="term" value="F:diaminopimelate decarboxylase activity"/>
    <property type="evidence" value="ECO:0007669"/>
    <property type="project" value="TreeGrafter"/>
</dbReference>
<dbReference type="SUPFAM" id="SSF50621">
    <property type="entry name" value="Alanine racemase C-terminal domain-like"/>
    <property type="match status" value="1"/>
</dbReference>
<dbReference type="Proteomes" id="UP000616769">
    <property type="component" value="Unassembled WGS sequence"/>
</dbReference>
<dbReference type="Gene3D" id="3.20.20.10">
    <property type="entry name" value="Alanine racemase"/>
    <property type="match status" value="1"/>
</dbReference>
<dbReference type="Gene3D" id="2.40.37.10">
    <property type="entry name" value="Lyase, Ornithine Decarboxylase, Chain A, domain 1"/>
    <property type="match status" value="1"/>
</dbReference>
<evidence type="ECO:0000259" key="6">
    <source>
        <dbReference type="Pfam" id="PF02784"/>
    </source>
</evidence>
<keyword evidence="10" id="KW-1185">Reference proteome</keyword>
<dbReference type="EMBL" id="WVUK01000056">
    <property type="protein sequence ID" value="KAF7493414.1"/>
    <property type="molecule type" value="Genomic_DNA"/>
</dbReference>